<feature type="compositionally biased region" description="Polar residues" evidence="1">
    <location>
        <begin position="21"/>
        <end position="31"/>
    </location>
</feature>
<proteinExistence type="predicted"/>
<gene>
    <name evidence="2" type="ORF">NSK11_contig00070-0034</name>
</gene>
<accession>A0ABC9YWW5</accession>
<dbReference type="Proteomes" id="UP000037179">
    <property type="component" value="Unassembled WGS sequence"/>
</dbReference>
<keyword evidence="3" id="KW-1185">Reference proteome</keyword>
<evidence type="ECO:0000313" key="2">
    <source>
        <dbReference type="EMBL" id="GAP30019.1"/>
    </source>
</evidence>
<evidence type="ECO:0000313" key="3">
    <source>
        <dbReference type="Proteomes" id="UP000037179"/>
    </source>
</evidence>
<sequence>MVVRDRRLSATNSAGYDPNETRTANSGSNTGRWNFRDAIEVWTGGSQRNVKNYTQTYGGVKVPPVAIRGRQLRPGVSMSISGRPERRYPGDRNVGTDTARAASTRISDWAEESAGCVREAHVGVLSPVTAAAVVNSVTARTKVVKWRSALTNAEIACPATRSPSDVARYRKDTGARRA</sequence>
<dbReference type="EMBL" id="BBYQ01000070">
    <property type="protein sequence ID" value="GAP30019.1"/>
    <property type="molecule type" value="Genomic_DNA"/>
</dbReference>
<comment type="caution">
    <text evidence="2">The sequence shown here is derived from an EMBL/GenBank/DDBJ whole genome shotgun (WGS) entry which is preliminary data.</text>
</comment>
<reference evidence="2 3" key="2">
    <citation type="journal article" date="2016" name="Genome Announc.">
        <title>Draft Genome Sequence of Erythromycin- and Oxytetracycline-Sensitive Nocardia seriolae Strain U-1 (NBRC 110359).</title>
        <authorList>
            <person name="Imajoh M."/>
            <person name="Sukeda M."/>
            <person name="Shimizu M."/>
            <person name="Yamane J."/>
            <person name="Ohnishi K."/>
            <person name="Oshima S."/>
        </authorList>
    </citation>
    <scope>NUCLEOTIDE SEQUENCE [LARGE SCALE GENOMIC DNA]</scope>
    <source>
        <strain evidence="2 3">U-1</strain>
    </source>
</reference>
<organism evidence="2 3">
    <name type="scientific">Nocardia seriolae</name>
    <dbReference type="NCBI Taxonomy" id="37332"/>
    <lineage>
        <taxon>Bacteria</taxon>
        <taxon>Bacillati</taxon>
        <taxon>Actinomycetota</taxon>
        <taxon>Actinomycetes</taxon>
        <taxon>Mycobacteriales</taxon>
        <taxon>Nocardiaceae</taxon>
        <taxon>Nocardia</taxon>
    </lineage>
</organism>
<feature type="region of interest" description="Disordered" evidence="1">
    <location>
        <begin position="1"/>
        <end position="31"/>
    </location>
</feature>
<reference evidence="3" key="1">
    <citation type="submission" date="2015-07" db="EMBL/GenBank/DDBJ databases">
        <title>Nocardia seriolae U-1 whole genome shotgun sequence.</title>
        <authorList>
            <person name="Imajoh M."/>
            <person name="Fukumoto Y."/>
            <person name="Sukeda M."/>
            <person name="Yamane J."/>
            <person name="Yamasaki K."/>
            <person name="Shimizu M."/>
            <person name="Ohnishi K."/>
            <person name="Oshima S."/>
        </authorList>
    </citation>
    <scope>NUCLEOTIDE SEQUENCE [LARGE SCALE GENOMIC DNA]</scope>
    <source>
        <strain evidence="3">U-1</strain>
    </source>
</reference>
<name>A0ABC9YWW5_9NOCA</name>
<dbReference type="AlphaFoldDB" id="A0ABC9YWW5"/>
<protein>
    <submittedName>
        <fullName evidence="2">Uncharacterized protein</fullName>
    </submittedName>
</protein>
<evidence type="ECO:0000256" key="1">
    <source>
        <dbReference type="SAM" id="MobiDB-lite"/>
    </source>
</evidence>